<dbReference type="Proteomes" id="UP000060016">
    <property type="component" value="Chromosome"/>
</dbReference>
<name>A0A0K1RDR0_9CORY</name>
<keyword evidence="2" id="KW-1185">Reference proteome</keyword>
<gene>
    <name evidence="1" type="ORF">AK829_10960</name>
</gene>
<evidence type="ECO:0000313" key="1">
    <source>
        <dbReference type="EMBL" id="AKV59554.1"/>
    </source>
</evidence>
<dbReference type="AlphaFoldDB" id="A0A0K1RDR0"/>
<dbReference type="NCBIfam" id="NF046112">
    <property type="entry name" value="MSMEG_6209_Nter"/>
    <property type="match status" value="1"/>
</dbReference>
<protein>
    <submittedName>
        <fullName evidence="1">Uncharacterized protein</fullName>
    </submittedName>
</protein>
<dbReference type="KEGG" id="crie:AK829_10960"/>
<sequence>MRSFKDINNIDFSIVRERALRNIREDLIAEWSDRFDAMEINDAFDAVLRSRRAGAKVEDFLPVLVEKEMKNRLYAGELFPASA</sequence>
<dbReference type="STRING" id="156976.AK829_10960"/>
<accession>A0A0K1RDR0</accession>
<organism evidence="1 2">
    <name type="scientific">Corynebacterium riegelii</name>
    <dbReference type="NCBI Taxonomy" id="156976"/>
    <lineage>
        <taxon>Bacteria</taxon>
        <taxon>Bacillati</taxon>
        <taxon>Actinomycetota</taxon>
        <taxon>Actinomycetes</taxon>
        <taxon>Mycobacteriales</taxon>
        <taxon>Corynebacteriaceae</taxon>
        <taxon>Corynebacterium</taxon>
    </lineage>
</organism>
<dbReference type="EMBL" id="CP012342">
    <property type="protein sequence ID" value="AKV59554.1"/>
    <property type="molecule type" value="Genomic_DNA"/>
</dbReference>
<dbReference type="Gene3D" id="1.10.8.1060">
    <property type="entry name" value="Corynebacterium glutamicum thioredoxin-dependent arsenate reductase, N-terminal domain"/>
    <property type="match status" value="1"/>
</dbReference>
<proteinExistence type="predicted"/>
<dbReference type="PATRIC" id="fig|156976.3.peg.2209"/>
<dbReference type="RefSeq" id="WP_052205855.1">
    <property type="nucleotide sequence ID" value="NZ_CALUAC010000038.1"/>
</dbReference>
<reference evidence="1 2" key="1">
    <citation type="submission" date="2015-08" db="EMBL/GenBank/DDBJ databases">
        <authorList>
            <person name="Babu N.S."/>
            <person name="Beckwith C.J."/>
            <person name="Beseler K.G."/>
            <person name="Brison A."/>
            <person name="Carone J.V."/>
            <person name="Caskin T.P."/>
            <person name="Diamond M."/>
            <person name="Durham M.E."/>
            <person name="Foxe J.M."/>
            <person name="Go M."/>
            <person name="Henderson B.A."/>
            <person name="Jones I.B."/>
            <person name="McGettigan J.A."/>
            <person name="Micheletti S.J."/>
            <person name="Nasrallah M.E."/>
            <person name="Ortiz D."/>
            <person name="Piller C.R."/>
            <person name="Privatt S.R."/>
            <person name="Schneider S.L."/>
            <person name="Sharp S."/>
            <person name="Smith T.C."/>
            <person name="Stanton J.D."/>
            <person name="Ullery H.E."/>
            <person name="Wilson R.J."/>
            <person name="Serrano M.G."/>
            <person name="Buck G."/>
            <person name="Lee V."/>
            <person name="Wang Y."/>
            <person name="Carvalho R."/>
            <person name="Voegtly L."/>
            <person name="Shi R."/>
            <person name="Duckworth R."/>
            <person name="Johnson A."/>
            <person name="Loviza R."/>
            <person name="Walstead R."/>
            <person name="Shah Z."/>
            <person name="Kiflezghi M."/>
            <person name="Wade K."/>
            <person name="Ball S.L."/>
            <person name="Bradley K.W."/>
            <person name="Asai D.J."/>
            <person name="Bowman C.A."/>
            <person name="Russell D.A."/>
            <person name="Pope W.H."/>
            <person name="Jacobs-Sera D."/>
            <person name="Hendrix R.W."/>
            <person name="Hatfull G.F."/>
        </authorList>
    </citation>
    <scope>NUCLEOTIDE SEQUENCE [LARGE SCALE GENOMIC DNA]</scope>
    <source>
        <strain evidence="1 2">PUDD_83A45</strain>
    </source>
</reference>
<evidence type="ECO:0000313" key="2">
    <source>
        <dbReference type="Proteomes" id="UP000060016"/>
    </source>
</evidence>